<keyword evidence="1" id="KW-0812">Transmembrane</keyword>
<feature type="transmembrane region" description="Helical" evidence="1">
    <location>
        <begin position="1175"/>
        <end position="1195"/>
    </location>
</feature>
<proteinExistence type="predicted"/>
<evidence type="ECO:0000313" key="4">
    <source>
        <dbReference type="Proteomes" id="UP000187209"/>
    </source>
</evidence>
<feature type="chain" id="PRO_5012706572" description="TRP C-terminal domain-containing protein" evidence="2">
    <location>
        <begin position="16"/>
        <end position="1439"/>
    </location>
</feature>
<name>A0A1R2BI37_9CILI</name>
<sequence>MIAYFLFILIFPIKGDYLQFDSVITYDDLCYIEIKVGLYNTDNSLQSISGIPVYFSFDPPYTLLYNGWIQYSTNGLIVGTLYQCCSATFLMIAEAIGYDPATKSLTISQTVFTVCEYTDINVNGNYFCIDEIIKVTVETDCTYGIVVSDTSLNILDVYGSVINGESNTLVSNWPITIDIYFSAVGTKKILGVIGNFYAKYAAQTIEIETSYLTITLPYGPVIIIQPSYVFEYFSLNATIFDCHSILCSTCNDIITIDSSPTGLLYSINTLAATNGVSQFINLAFISSENLTIKASASTFYDGIFTSIVLSKVYLKVTLLSIPDNSLDIFSVKVQVYDSEFSRILENCPFSIVIFLNPTGNLSGSTTGSIINGEVIMSGLAILDEGTFQINADCSECIIGTSIFVTIDNYYLKVTLNPNSGQFSTENKFTITVDVFDDSSMNYPYLSGLFTFTINLESYYPPISDITTNGKYISPPISIPITGTYSISASSPKVYPGNILSIIIADYYLKIDFPNNNILSIIIADYYLKIDFPNNIPKNYQSIFTIIVSIHDSINTENLYENKNFIINIELIPIGELNGILTKTTVNGIAEFSYLNITTDDTYVISAYGIGVISRKSIEFKVGTYYIETKFKGKIPLTTESIFDVEILIYREEELITICTYKDFEVELKLSPEGLLIGNINEYSSSGFVKFKILSIGEEGIYKIYGKANDTFSIYSDEFVIKNFYINIVFYPEIPFSTESIFSIEIKVYNETDMVNFCYECFFILELSIDNQGLLEGITKSETTSGIGYFNNLYIKSENYYFLKVSGYEIISSFSSKIIIKDFYLKIDLNPIVKPKQPKHTLNEFEAIVSIFSDNNYLNLYTNRSYSIILSIYSLINTFETHNKNSNSGIAVFKKLIISESNTYNIIADGIGVNPNNYSNIFIDKGTFSWQGSVDEQNNLIIKFEKSLNATLEKPDFHTEISSSIKTDFTIKQLSDSMYELKIIASETIQNNTKITLIVLKSNLKSTDDYIFDYSELVLSLFYSYKSFESFKQLAELMNSSKPLCQAAASSVVASSVISNPSILWSIMSCMDAMAYLPISEIEYSDNLIGFFSSFGSLQVFPNPFEYIFTVSNSTKPYDRALKYGFTSSFMFYNAGILLANFIVSISLIPVFLIGKKVLKNNLGEWCKKMLESYKYAYFIRFFVQSYLDLGLLALIQIKSKLVDTPGGWVNIVFSWIMLMIFIGLPFTIFIFSLVCYRKNKFVDNEEFMKKWGSLYEEFKNDKGFFSTQYYTVFTMRRLVYVIMTVYLNDNLPLQYSIHLILSLLQILFIFYYFPFKEKEIFIITAIGEISTLLIICFSFAFIADSSLETRKNVEVVIVFVVVICLGANIGVSLNTIFINTKGMFNKIKNIYHRNKVHPNTENSQNNIKNPREITYLYSFADSARNFELSPREDDENAIK</sequence>
<evidence type="ECO:0000313" key="3">
    <source>
        <dbReference type="EMBL" id="OMJ76430.1"/>
    </source>
</evidence>
<feature type="transmembrane region" description="Helical" evidence="1">
    <location>
        <begin position="1215"/>
        <end position="1236"/>
    </location>
</feature>
<feature type="transmembrane region" description="Helical" evidence="1">
    <location>
        <begin position="1129"/>
        <end position="1154"/>
    </location>
</feature>
<dbReference type="Proteomes" id="UP000187209">
    <property type="component" value="Unassembled WGS sequence"/>
</dbReference>
<feature type="transmembrane region" description="Helical" evidence="1">
    <location>
        <begin position="1355"/>
        <end position="1378"/>
    </location>
</feature>
<keyword evidence="1" id="KW-1133">Transmembrane helix</keyword>
<feature type="signal peptide" evidence="2">
    <location>
        <begin position="1"/>
        <end position="15"/>
    </location>
</feature>
<feature type="transmembrane region" description="Helical" evidence="1">
    <location>
        <begin position="1320"/>
        <end position="1343"/>
    </location>
</feature>
<protein>
    <recommendedName>
        <fullName evidence="5">TRP C-terminal domain-containing protein</fullName>
    </recommendedName>
</protein>
<keyword evidence="2" id="KW-0732">Signal</keyword>
<keyword evidence="1" id="KW-0472">Membrane</keyword>
<evidence type="ECO:0000256" key="1">
    <source>
        <dbReference type="SAM" id="Phobius"/>
    </source>
</evidence>
<gene>
    <name evidence="3" type="ORF">SteCoe_24215</name>
</gene>
<comment type="caution">
    <text evidence="3">The sequence shown here is derived from an EMBL/GenBank/DDBJ whole genome shotgun (WGS) entry which is preliminary data.</text>
</comment>
<evidence type="ECO:0000256" key="2">
    <source>
        <dbReference type="SAM" id="SignalP"/>
    </source>
</evidence>
<accession>A0A1R2BI37</accession>
<dbReference type="EMBL" id="MPUH01000632">
    <property type="protein sequence ID" value="OMJ76430.1"/>
    <property type="molecule type" value="Genomic_DNA"/>
</dbReference>
<keyword evidence="4" id="KW-1185">Reference proteome</keyword>
<organism evidence="3 4">
    <name type="scientific">Stentor coeruleus</name>
    <dbReference type="NCBI Taxonomy" id="5963"/>
    <lineage>
        <taxon>Eukaryota</taxon>
        <taxon>Sar</taxon>
        <taxon>Alveolata</taxon>
        <taxon>Ciliophora</taxon>
        <taxon>Postciliodesmatophora</taxon>
        <taxon>Heterotrichea</taxon>
        <taxon>Heterotrichida</taxon>
        <taxon>Stentoridae</taxon>
        <taxon>Stentor</taxon>
    </lineage>
</organism>
<reference evidence="3 4" key="1">
    <citation type="submission" date="2016-11" db="EMBL/GenBank/DDBJ databases">
        <title>The macronuclear genome of Stentor coeruleus: a giant cell with tiny introns.</title>
        <authorList>
            <person name="Slabodnick M."/>
            <person name="Ruby J.G."/>
            <person name="Reiff S.B."/>
            <person name="Swart E.C."/>
            <person name="Gosai S."/>
            <person name="Prabakaran S."/>
            <person name="Witkowska E."/>
            <person name="Larue G.E."/>
            <person name="Fisher S."/>
            <person name="Freeman R.M."/>
            <person name="Gunawardena J."/>
            <person name="Chu W."/>
            <person name="Stover N.A."/>
            <person name="Gregory B.D."/>
            <person name="Nowacki M."/>
            <person name="Derisi J."/>
            <person name="Roy S.W."/>
            <person name="Marshall W.F."/>
            <person name="Sood P."/>
        </authorList>
    </citation>
    <scope>NUCLEOTIDE SEQUENCE [LARGE SCALE GENOMIC DNA]</scope>
    <source>
        <strain evidence="3">WM001</strain>
    </source>
</reference>
<evidence type="ECO:0008006" key="5">
    <source>
        <dbReference type="Google" id="ProtNLM"/>
    </source>
</evidence>
<feature type="transmembrane region" description="Helical" evidence="1">
    <location>
        <begin position="1293"/>
        <end position="1313"/>
    </location>
</feature>